<evidence type="ECO:0000313" key="2">
    <source>
        <dbReference type="EMBL" id="PQA87030.1"/>
    </source>
</evidence>
<proteinExistence type="predicted"/>
<dbReference type="InterPro" id="IPR005302">
    <property type="entry name" value="MoCF_Sase_C"/>
</dbReference>
<dbReference type="PROSITE" id="PS51340">
    <property type="entry name" value="MOSC"/>
    <property type="match status" value="1"/>
</dbReference>
<sequence>MRAVDLTRAKLETRGLENDRRWMVIDAAGNFMTQRKRPLLATIAARITENGLSLSVDGGGVLDVARPDAARRRDVVVWDSTVSAACAAPPASAFLSDILGEEAHLVFMDDEARRMKDSMWTPSPEPVSFADAFPVLVTSTGSLAALNRDIEAHGGAAVPMARFRPNIVVDCDEDWPEDNWRRLKIGGVELDLVKPCDRCIVTTTDQRSGARMGPEPIASLARIHRSTDPRIKGVIFGMNAAPRALGDIAVGDSVEAS</sequence>
<dbReference type="PANTHER" id="PTHR14237:SF19">
    <property type="entry name" value="MITOCHONDRIAL AMIDOXIME REDUCING COMPONENT 1"/>
    <property type="match status" value="1"/>
</dbReference>
<accession>A0A2S7K3E7</accession>
<gene>
    <name evidence="2" type="ORF">CW354_13335</name>
</gene>
<dbReference type="OrthoDB" id="581532at2"/>
<dbReference type="GO" id="GO:0030151">
    <property type="term" value="F:molybdenum ion binding"/>
    <property type="evidence" value="ECO:0007669"/>
    <property type="project" value="InterPro"/>
</dbReference>
<reference evidence="2 3" key="1">
    <citation type="submission" date="2017-12" db="EMBL/GenBank/DDBJ databases">
        <authorList>
            <person name="Hurst M.R.H."/>
        </authorList>
    </citation>
    <scope>NUCLEOTIDE SEQUENCE [LARGE SCALE GENOMIC DNA]</scope>
    <source>
        <strain evidence="2 3">SY-3-19</strain>
    </source>
</reference>
<dbReference type="PANTHER" id="PTHR14237">
    <property type="entry name" value="MOLYBDOPTERIN COFACTOR SULFURASE MOSC"/>
    <property type="match status" value="1"/>
</dbReference>
<dbReference type="SUPFAM" id="SSF50800">
    <property type="entry name" value="PK beta-barrel domain-like"/>
    <property type="match status" value="1"/>
</dbReference>
<evidence type="ECO:0000313" key="3">
    <source>
        <dbReference type="Proteomes" id="UP000239504"/>
    </source>
</evidence>
<evidence type="ECO:0000259" key="1">
    <source>
        <dbReference type="PROSITE" id="PS51340"/>
    </source>
</evidence>
<organism evidence="2 3">
    <name type="scientific">Hyphococcus luteus</name>
    <dbReference type="NCBI Taxonomy" id="2058213"/>
    <lineage>
        <taxon>Bacteria</taxon>
        <taxon>Pseudomonadati</taxon>
        <taxon>Pseudomonadota</taxon>
        <taxon>Alphaproteobacteria</taxon>
        <taxon>Parvularculales</taxon>
        <taxon>Parvularculaceae</taxon>
        <taxon>Hyphococcus</taxon>
    </lineage>
</organism>
<dbReference type="InterPro" id="IPR005303">
    <property type="entry name" value="MOCOS_middle"/>
</dbReference>
<dbReference type="GO" id="GO:0003824">
    <property type="term" value="F:catalytic activity"/>
    <property type="evidence" value="ECO:0007669"/>
    <property type="project" value="InterPro"/>
</dbReference>
<comment type="caution">
    <text evidence="2">The sequence shown here is derived from an EMBL/GenBank/DDBJ whole genome shotgun (WGS) entry which is preliminary data.</text>
</comment>
<dbReference type="AlphaFoldDB" id="A0A2S7K3E7"/>
<feature type="domain" description="MOSC" evidence="1">
    <location>
        <begin position="109"/>
        <end position="257"/>
    </location>
</feature>
<dbReference type="Pfam" id="PF03473">
    <property type="entry name" value="MOSC"/>
    <property type="match status" value="1"/>
</dbReference>
<dbReference type="GO" id="GO:0030170">
    <property type="term" value="F:pyridoxal phosphate binding"/>
    <property type="evidence" value="ECO:0007669"/>
    <property type="project" value="InterPro"/>
</dbReference>
<name>A0A2S7K3E7_9PROT</name>
<dbReference type="SUPFAM" id="SSF141673">
    <property type="entry name" value="MOSC N-terminal domain-like"/>
    <property type="match status" value="1"/>
</dbReference>
<dbReference type="InterPro" id="IPR011037">
    <property type="entry name" value="Pyrv_Knase-like_insert_dom_sf"/>
</dbReference>
<protein>
    <submittedName>
        <fullName evidence="2">MOSC domain-containing protein</fullName>
    </submittedName>
</protein>
<keyword evidence="3" id="KW-1185">Reference proteome</keyword>
<dbReference type="Proteomes" id="UP000239504">
    <property type="component" value="Unassembled WGS sequence"/>
</dbReference>
<dbReference type="Pfam" id="PF03476">
    <property type="entry name" value="MOSC_N"/>
    <property type="match status" value="1"/>
</dbReference>
<dbReference type="EMBL" id="PJCH01000010">
    <property type="protein sequence ID" value="PQA87030.1"/>
    <property type="molecule type" value="Genomic_DNA"/>
</dbReference>